<protein>
    <submittedName>
        <fullName evidence="3">Glycoside hydrolase family 15</fullName>
    </submittedName>
</protein>
<keyword evidence="3" id="KW-0378">Hydrolase</keyword>
<dbReference type="Proteomes" id="UP000031572">
    <property type="component" value="Unassembled WGS sequence"/>
</dbReference>
<dbReference type="Pfam" id="PF00723">
    <property type="entry name" value="Glyco_hydro_15"/>
    <property type="match status" value="1"/>
</dbReference>
<comment type="caution">
    <text evidence="3">The sequence shown here is derived from an EMBL/GenBank/DDBJ whole genome shotgun (WGS) entry which is preliminary data.</text>
</comment>
<proteinExistence type="predicted"/>
<dbReference type="PANTHER" id="PTHR31616:SF0">
    <property type="entry name" value="GLUCAN 1,4-ALPHA-GLUCOSIDASE"/>
    <property type="match status" value="1"/>
</dbReference>
<dbReference type="InterPro" id="IPR045582">
    <property type="entry name" value="Trehalase-like_N"/>
</dbReference>
<dbReference type="InterPro" id="IPR008928">
    <property type="entry name" value="6-hairpin_glycosidase_sf"/>
</dbReference>
<dbReference type="InterPro" id="IPR011613">
    <property type="entry name" value="GH15-like"/>
</dbReference>
<dbReference type="Gene3D" id="1.50.10.10">
    <property type="match status" value="1"/>
</dbReference>
<evidence type="ECO:0000313" key="4">
    <source>
        <dbReference type="Proteomes" id="UP000031572"/>
    </source>
</evidence>
<dbReference type="RefSeq" id="WP_040042551.1">
    <property type="nucleotide sequence ID" value="NZ_JWJG01000028.1"/>
</dbReference>
<evidence type="ECO:0000259" key="2">
    <source>
        <dbReference type="Pfam" id="PF19291"/>
    </source>
</evidence>
<evidence type="ECO:0000259" key="1">
    <source>
        <dbReference type="Pfam" id="PF00723"/>
    </source>
</evidence>
<gene>
    <name evidence="3" type="ORF">TSA66_12980</name>
</gene>
<dbReference type="GO" id="GO:0004553">
    <property type="term" value="F:hydrolase activity, hydrolyzing O-glycosyl compounds"/>
    <property type="evidence" value="ECO:0007669"/>
    <property type="project" value="UniProtKB-ARBA"/>
</dbReference>
<evidence type="ECO:0000313" key="3">
    <source>
        <dbReference type="EMBL" id="KIF81510.1"/>
    </source>
</evidence>
<dbReference type="OrthoDB" id="3902805at2"/>
<reference evidence="3 4" key="1">
    <citation type="submission" date="2014-12" db="EMBL/GenBank/DDBJ databases">
        <title>Denitrispirillum autotrophicum gen. nov., sp. nov., Denitrifying, Facultatively Autotrophic Bacteria Isolated from Rice Paddy Soil.</title>
        <authorList>
            <person name="Ishii S."/>
            <person name="Ashida N."/>
            <person name="Ohno H."/>
            <person name="Otsuka S."/>
            <person name="Yokota A."/>
            <person name="Senoo K."/>
        </authorList>
    </citation>
    <scope>NUCLEOTIDE SEQUENCE [LARGE SCALE GENOMIC DNA]</scope>
    <source>
        <strain evidence="3 4">TSA66</strain>
    </source>
</reference>
<dbReference type="Pfam" id="PF19291">
    <property type="entry name" value="TREH_N"/>
    <property type="match status" value="1"/>
</dbReference>
<dbReference type="PANTHER" id="PTHR31616">
    <property type="entry name" value="TREHALASE"/>
    <property type="match status" value="1"/>
</dbReference>
<organism evidence="3 4">
    <name type="scientific">Noviherbaspirillum autotrophicum</name>
    <dbReference type="NCBI Taxonomy" id="709839"/>
    <lineage>
        <taxon>Bacteria</taxon>
        <taxon>Pseudomonadati</taxon>
        <taxon>Pseudomonadota</taxon>
        <taxon>Betaproteobacteria</taxon>
        <taxon>Burkholderiales</taxon>
        <taxon>Oxalobacteraceae</taxon>
        <taxon>Noviherbaspirillum</taxon>
    </lineage>
</organism>
<dbReference type="InterPro" id="IPR012341">
    <property type="entry name" value="6hp_glycosidase-like_sf"/>
</dbReference>
<feature type="domain" description="Trehalase-like N-terminal" evidence="2">
    <location>
        <begin position="8"/>
        <end position="162"/>
    </location>
</feature>
<keyword evidence="4" id="KW-1185">Reference proteome</keyword>
<feature type="domain" description="GH15-like" evidence="1">
    <location>
        <begin position="244"/>
        <end position="550"/>
    </location>
</feature>
<dbReference type="SUPFAM" id="SSF48208">
    <property type="entry name" value="Six-hairpin glycosidases"/>
    <property type="match status" value="1"/>
</dbReference>
<name>A0A0C2BJW7_9BURK</name>
<dbReference type="EMBL" id="JWJG01000028">
    <property type="protein sequence ID" value="KIF81510.1"/>
    <property type="molecule type" value="Genomic_DNA"/>
</dbReference>
<accession>A0A0C2BJW7</accession>
<dbReference type="STRING" id="709839.TSA66_12980"/>
<sequence>MNPQENRYPPIADYALISDCHCAALVSTSGSIDWCCMPRIDSDSCFGRLLDWDGGGNYAICPTSDQTRVTRRYLPETMVLETCFSTPQGQVRLYDFFAMDGNASAQSNFELVRLIEGVSGTVDLRVDITPRFDYGEIIPRVRSKGHDTYTAIGSNMGLVIRSDIPLEVVRHRELTAGFCVSAGQRISLSVRFEPPELIDNAPAPSPPPEGQRSDASFERTCAWWHDWSQRIRQPCELDEQSLRSAIVLKSLSFERTGAIVAAPTTSLPEWVGGSRNWDYRFSWVRDSVFTVRALYRLGCKRESDRFLQFVQRSSAGSAAELQIMYGVDGKRRLTEVELDGLEGYRGSHPVRIGNLASLQNQHDIYGEILELAWIWHDQGGDIELQYWDFLVDVVNACCEKWQERDYGIWEFRDGPRHHVHSKAMCWSALEYGIRLAQERQLPAPLERWIDTRRRIREAIESDGYDAQRGIFIQSFGKDYLDAALLRLPRIGFIAYDDPRMIRTTDAIRTGLDCGGLLLRYNSPDGLAGREGTFVPCTFWLVDCLAQQGRQELAWSYYRRGLQCANSLGLFSEEFDLTSGQMLGNFPQALTHVSQIMARIALAKAELSKSQPT</sequence>
<dbReference type="GO" id="GO:0005975">
    <property type="term" value="P:carbohydrate metabolic process"/>
    <property type="evidence" value="ECO:0007669"/>
    <property type="project" value="InterPro"/>
</dbReference>
<dbReference type="AlphaFoldDB" id="A0A0C2BJW7"/>